<dbReference type="Pfam" id="PF07690">
    <property type="entry name" value="MFS_1"/>
    <property type="match status" value="1"/>
</dbReference>
<dbReference type="InterPro" id="IPR036259">
    <property type="entry name" value="MFS_trans_sf"/>
</dbReference>
<dbReference type="Gene3D" id="1.20.1250.20">
    <property type="entry name" value="MFS general substrate transporter like domains"/>
    <property type="match status" value="2"/>
</dbReference>
<proteinExistence type="predicted"/>
<accession>A0A0H5DR88</accession>
<dbReference type="AlphaFoldDB" id="A0A0H5DR88"/>
<name>A0A0H5DR88_9BACT</name>
<dbReference type="RefSeq" id="WP_098038023.1">
    <property type="nucleotide sequence ID" value="NZ_CWGJ01000011.1"/>
</dbReference>
<dbReference type="GO" id="GO:0022857">
    <property type="term" value="F:transmembrane transporter activity"/>
    <property type="evidence" value="ECO:0007669"/>
    <property type="project" value="InterPro"/>
</dbReference>
<evidence type="ECO:0000256" key="2">
    <source>
        <dbReference type="ARBA" id="ARBA00022989"/>
    </source>
</evidence>
<feature type="transmembrane region" description="Helical" evidence="4">
    <location>
        <begin position="296"/>
        <end position="318"/>
    </location>
</feature>
<evidence type="ECO:0000313" key="5">
    <source>
        <dbReference type="EMBL" id="CRX38174.1"/>
    </source>
</evidence>
<dbReference type="OrthoDB" id="21897at2"/>
<gene>
    <name evidence="5" type="ORF">ELAC_0825</name>
</gene>
<keyword evidence="1 4" id="KW-0812">Transmembrane</keyword>
<dbReference type="PANTHER" id="PTHR23526">
    <property type="entry name" value="INTEGRAL MEMBRANE TRANSPORT PROTEIN-RELATED"/>
    <property type="match status" value="1"/>
</dbReference>
<keyword evidence="6" id="KW-1185">Reference proteome</keyword>
<feature type="transmembrane region" description="Helical" evidence="4">
    <location>
        <begin position="364"/>
        <end position="382"/>
    </location>
</feature>
<feature type="transmembrane region" description="Helical" evidence="4">
    <location>
        <begin position="388"/>
        <end position="409"/>
    </location>
</feature>
<sequence length="418" mass="46447">MTHHLSVSDSNQSRLAVRTRFTYLAIRALDTPLWAIYNMLLIILYKDMHATPFQLAVLVSLKPLTSIASFYFTHLMTRLRLTQTILVARFAGIALFLLFPFVESVGFILAAYGLYMAMAVGTVPAWLELMKNNLGEAEQKQTFAFGSSLGYLGGAVLPFVFAFFLDHYQYSWKWIFFGASLLSLTSTFLVLRITTTNDKVIPLESNPFRHISLSFFTDPWKRSFSLLRQRPDFAAFQASFMILGSGLMILQPAMPVYFVDELHLTYVELALALSLCKGISYAAASPFFARKLHDGGIFRFSAVVSLLAVLFPLFLMAAKWGIGFIYVSYIVYGVMQAGSELAWNMSGPLFAGQQESRPYTSLNIITVALRGALAPAIGAYLLGVFGSFWVQAIGAVVFMLASLAFSLLVKESPARQSV</sequence>
<feature type="transmembrane region" description="Helical" evidence="4">
    <location>
        <begin position="171"/>
        <end position="191"/>
    </location>
</feature>
<feature type="transmembrane region" description="Helical" evidence="4">
    <location>
        <begin position="324"/>
        <end position="343"/>
    </location>
</feature>
<dbReference type="SUPFAM" id="SSF103473">
    <property type="entry name" value="MFS general substrate transporter"/>
    <property type="match status" value="1"/>
</dbReference>
<feature type="transmembrane region" description="Helical" evidence="4">
    <location>
        <begin position="108"/>
        <end position="130"/>
    </location>
</feature>
<dbReference type="EMBL" id="CWGJ01000011">
    <property type="protein sequence ID" value="CRX38174.1"/>
    <property type="molecule type" value="Genomic_DNA"/>
</dbReference>
<protein>
    <submittedName>
        <fullName evidence="5">Permease, major facilitator superfamily</fullName>
    </submittedName>
</protein>
<feature type="transmembrane region" description="Helical" evidence="4">
    <location>
        <begin position="233"/>
        <end position="254"/>
    </location>
</feature>
<keyword evidence="3 4" id="KW-0472">Membrane</keyword>
<dbReference type="InterPro" id="IPR011701">
    <property type="entry name" value="MFS"/>
</dbReference>
<feature type="transmembrane region" description="Helical" evidence="4">
    <location>
        <begin position="84"/>
        <end position="102"/>
    </location>
</feature>
<evidence type="ECO:0000256" key="1">
    <source>
        <dbReference type="ARBA" id="ARBA00022692"/>
    </source>
</evidence>
<feature type="transmembrane region" description="Helical" evidence="4">
    <location>
        <begin position="21"/>
        <end position="45"/>
    </location>
</feature>
<feature type="transmembrane region" description="Helical" evidence="4">
    <location>
        <begin position="266"/>
        <end position="284"/>
    </location>
</feature>
<organism evidence="5 6">
    <name type="scientific">Estrella lausannensis</name>
    <dbReference type="NCBI Taxonomy" id="483423"/>
    <lineage>
        <taxon>Bacteria</taxon>
        <taxon>Pseudomonadati</taxon>
        <taxon>Chlamydiota</taxon>
        <taxon>Chlamydiia</taxon>
        <taxon>Parachlamydiales</taxon>
        <taxon>Candidatus Criblamydiaceae</taxon>
        <taxon>Estrella</taxon>
    </lineage>
</organism>
<evidence type="ECO:0000256" key="3">
    <source>
        <dbReference type="ARBA" id="ARBA00023136"/>
    </source>
</evidence>
<dbReference type="PANTHER" id="PTHR23526:SF2">
    <property type="entry name" value="MAJOR FACILITATOR SUPERFAMILY (MFS) PROFILE DOMAIN-CONTAINING PROTEIN"/>
    <property type="match status" value="1"/>
</dbReference>
<keyword evidence="2 4" id="KW-1133">Transmembrane helix</keyword>
<feature type="transmembrane region" description="Helical" evidence="4">
    <location>
        <begin position="51"/>
        <end position="72"/>
    </location>
</feature>
<dbReference type="Proteomes" id="UP000220251">
    <property type="component" value="Unassembled WGS sequence"/>
</dbReference>
<reference evidence="6" key="1">
    <citation type="submission" date="2015-06" db="EMBL/GenBank/DDBJ databases">
        <authorList>
            <person name="Bertelli C."/>
        </authorList>
    </citation>
    <scope>NUCLEOTIDE SEQUENCE [LARGE SCALE GENOMIC DNA]</scope>
    <source>
        <strain evidence="6">CRIB-30</strain>
    </source>
</reference>
<feature type="transmembrane region" description="Helical" evidence="4">
    <location>
        <begin position="142"/>
        <end position="165"/>
    </location>
</feature>
<dbReference type="InterPro" id="IPR052528">
    <property type="entry name" value="Sugar_transport-like"/>
</dbReference>
<evidence type="ECO:0000313" key="6">
    <source>
        <dbReference type="Proteomes" id="UP000220251"/>
    </source>
</evidence>
<evidence type="ECO:0000256" key="4">
    <source>
        <dbReference type="SAM" id="Phobius"/>
    </source>
</evidence>